<reference evidence="11 12" key="1">
    <citation type="submission" date="2023-02" db="EMBL/GenBank/DDBJ databases">
        <title>LHISI_Scaffold_Assembly.</title>
        <authorList>
            <person name="Stuart O.P."/>
            <person name="Cleave R."/>
            <person name="Magrath M.J.L."/>
            <person name="Mikheyev A.S."/>
        </authorList>
    </citation>
    <scope>NUCLEOTIDE SEQUENCE [LARGE SCALE GENOMIC DNA]</scope>
    <source>
        <strain evidence="11">Daus_M_001</strain>
        <tissue evidence="11">Leg muscle</tissue>
    </source>
</reference>
<keyword evidence="4" id="KW-0963">Cytoplasm</keyword>
<sequence>MYNCDQGRKSRVKWVLRAMRMKRGEYGAKPDARTGELEIPEKTSRSAALSSTNPTCENPGLTCREPNQVYLGGSQVVNHYTTKEKWLVQCFKLPALSVGATAMPKLAPFWFSTSCLHGVTANTEKKLEYWMEKFYKDTDAKADEINFLGEKRRGGGGDKVAEKGRLLQFFVEWMRGEWAPTVGDSVLLGSPIQHRLSPTKANWVPFPVGSLLRFTSGKLCWMMPLVCEFSRGSPISPPLHSSTVPPPTNSTPIGSRDPDFQHQGEEIAEYMAVKEERERRYAHEERLREAATRIQAWWRGTIVRRGLGPYKRRRTREKGKAGKK</sequence>
<evidence type="ECO:0000256" key="4">
    <source>
        <dbReference type="ARBA" id="ARBA00022490"/>
    </source>
</evidence>
<feature type="compositionally biased region" description="Basic and acidic residues" evidence="10">
    <location>
        <begin position="29"/>
        <end position="44"/>
    </location>
</feature>
<evidence type="ECO:0000256" key="9">
    <source>
        <dbReference type="ARBA" id="ARBA00032183"/>
    </source>
</evidence>
<gene>
    <name evidence="11" type="ORF">PR048_025784</name>
</gene>
<evidence type="ECO:0000256" key="5">
    <source>
        <dbReference type="ARBA" id="ARBA00022846"/>
    </source>
</evidence>
<evidence type="ECO:0000256" key="2">
    <source>
        <dbReference type="ARBA" id="ARBA00008222"/>
    </source>
</evidence>
<keyword evidence="8" id="KW-0966">Cell projection</keyword>
<name>A0ABQ9GJI8_9NEOP</name>
<proteinExistence type="inferred from homology"/>
<comment type="subcellular location">
    <subcellularLocation>
        <location evidence="1">Cytoplasm</location>
        <location evidence="1">Cytoskeleton</location>
        <location evidence="1">Flagellum axoneme</location>
    </subcellularLocation>
</comment>
<dbReference type="Proteomes" id="UP001159363">
    <property type="component" value="Chromosome 10"/>
</dbReference>
<dbReference type="PANTHER" id="PTHR14871:SF1">
    <property type="entry name" value="DYNEIN REGULATORY COMPLEX PROTEIN 9"/>
    <property type="match status" value="1"/>
</dbReference>
<evidence type="ECO:0000313" key="12">
    <source>
        <dbReference type="Proteomes" id="UP001159363"/>
    </source>
</evidence>
<evidence type="ECO:0000256" key="1">
    <source>
        <dbReference type="ARBA" id="ARBA00004611"/>
    </source>
</evidence>
<evidence type="ECO:0000256" key="3">
    <source>
        <dbReference type="ARBA" id="ARBA00013738"/>
    </source>
</evidence>
<dbReference type="CDD" id="cd23766">
    <property type="entry name" value="IQCG"/>
    <property type="match status" value="1"/>
</dbReference>
<protein>
    <recommendedName>
        <fullName evidence="3">Dynein regulatory complex protein 9</fullName>
    </recommendedName>
    <alternativeName>
        <fullName evidence="9">IQ domain-containing protein G</fullName>
    </alternativeName>
</protein>
<dbReference type="Pfam" id="PF00612">
    <property type="entry name" value="IQ"/>
    <property type="match status" value="1"/>
</dbReference>
<keyword evidence="7" id="KW-0206">Cytoskeleton</keyword>
<dbReference type="SMART" id="SM00015">
    <property type="entry name" value="IQ"/>
    <property type="match status" value="1"/>
</dbReference>
<keyword evidence="5" id="KW-0282">Flagellum</keyword>
<evidence type="ECO:0000256" key="10">
    <source>
        <dbReference type="SAM" id="MobiDB-lite"/>
    </source>
</evidence>
<keyword evidence="6" id="KW-0969">Cilium</keyword>
<feature type="region of interest" description="Disordered" evidence="10">
    <location>
        <begin position="237"/>
        <end position="258"/>
    </location>
</feature>
<evidence type="ECO:0000313" key="11">
    <source>
        <dbReference type="EMBL" id="KAJ8872182.1"/>
    </source>
</evidence>
<evidence type="ECO:0000256" key="8">
    <source>
        <dbReference type="ARBA" id="ARBA00023273"/>
    </source>
</evidence>
<feature type="compositionally biased region" description="Polar residues" evidence="10">
    <location>
        <begin position="45"/>
        <end position="56"/>
    </location>
</feature>
<dbReference type="EMBL" id="JARBHB010000011">
    <property type="protein sequence ID" value="KAJ8872182.1"/>
    <property type="molecule type" value="Genomic_DNA"/>
</dbReference>
<keyword evidence="12" id="KW-1185">Reference proteome</keyword>
<evidence type="ECO:0000256" key="6">
    <source>
        <dbReference type="ARBA" id="ARBA00023069"/>
    </source>
</evidence>
<accession>A0ABQ9GJI8</accession>
<dbReference type="InterPro" id="IPR000048">
    <property type="entry name" value="IQ_motif_EF-hand-BS"/>
</dbReference>
<dbReference type="PANTHER" id="PTHR14871">
    <property type="entry name" value="DYNEIN REGULATORY COMPLEX PROTEIN 9"/>
    <property type="match status" value="1"/>
</dbReference>
<feature type="region of interest" description="Disordered" evidence="10">
    <location>
        <begin position="29"/>
        <end position="59"/>
    </location>
</feature>
<comment type="similarity">
    <text evidence="2">Belongs to the DRC9 family.</text>
</comment>
<organism evidence="11 12">
    <name type="scientific">Dryococelus australis</name>
    <dbReference type="NCBI Taxonomy" id="614101"/>
    <lineage>
        <taxon>Eukaryota</taxon>
        <taxon>Metazoa</taxon>
        <taxon>Ecdysozoa</taxon>
        <taxon>Arthropoda</taxon>
        <taxon>Hexapoda</taxon>
        <taxon>Insecta</taxon>
        <taxon>Pterygota</taxon>
        <taxon>Neoptera</taxon>
        <taxon>Polyneoptera</taxon>
        <taxon>Phasmatodea</taxon>
        <taxon>Verophasmatodea</taxon>
        <taxon>Anareolatae</taxon>
        <taxon>Phasmatidae</taxon>
        <taxon>Eurycanthinae</taxon>
        <taxon>Dryococelus</taxon>
    </lineage>
</organism>
<comment type="caution">
    <text evidence="11">The sequence shown here is derived from an EMBL/GenBank/DDBJ whole genome shotgun (WGS) entry which is preliminary data.</text>
</comment>
<dbReference type="InterPro" id="IPR042618">
    <property type="entry name" value="IQCG"/>
</dbReference>
<dbReference type="PROSITE" id="PS50096">
    <property type="entry name" value="IQ"/>
    <property type="match status" value="1"/>
</dbReference>
<evidence type="ECO:0000256" key="7">
    <source>
        <dbReference type="ARBA" id="ARBA00023212"/>
    </source>
</evidence>